<keyword evidence="5 7" id="KW-0645">Protease</keyword>
<sequence>MKAVLLMLTLLLTSFASVQPDQSKRIFVSEGDSMVPALNNEDRFFVDKTYYDSHPIQRGDIVIFQAEKNRQFVKRVIGLPGESLEYRNDILYIDSKVTDEPYLASVKNEAQEQNLMLTEDFGPITIPEDAIFVLGDNRLNSLDSRMMGPIPFNQIIGKMTIKLPSK</sequence>
<dbReference type="EMBL" id="BJON01000015">
    <property type="protein sequence ID" value="GED70124.1"/>
    <property type="molecule type" value="Genomic_DNA"/>
</dbReference>
<dbReference type="NCBIfam" id="TIGR02227">
    <property type="entry name" value="sigpep_I_bact"/>
    <property type="match status" value="1"/>
</dbReference>
<dbReference type="InterPro" id="IPR019533">
    <property type="entry name" value="Peptidase_S26"/>
</dbReference>
<comment type="similarity">
    <text evidence="3 8">Belongs to the peptidase S26 family.</text>
</comment>
<evidence type="ECO:0000256" key="8">
    <source>
        <dbReference type="RuleBase" id="RU362042"/>
    </source>
</evidence>
<dbReference type="PANTHER" id="PTHR43390">
    <property type="entry name" value="SIGNAL PEPTIDASE I"/>
    <property type="match status" value="1"/>
</dbReference>
<feature type="chain" id="PRO_5045157652" description="Signal peptidase I" evidence="9">
    <location>
        <begin position="19"/>
        <end position="166"/>
    </location>
</feature>
<organism evidence="11 12">
    <name type="scientific">Brevibacillus reuszeri</name>
    <dbReference type="NCBI Taxonomy" id="54915"/>
    <lineage>
        <taxon>Bacteria</taxon>
        <taxon>Bacillati</taxon>
        <taxon>Bacillota</taxon>
        <taxon>Bacilli</taxon>
        <taxon>Bacillales</taxon>
        <taxon>Paenibacillaceae</taxon>
        <taxon>Brevibacillus</taxon>
    </lineage>
</organism>
<feature type="signal peptide" evidence="9">
    <location>
        <begin position="1"/>
        <end position="18"/>
    </location>
</feature>
<dbReference type="CDD" id="cd06530">
    <property type="entry name" value="S26_SPase_I"/>
    <property type="match status" value="1"/>
</dbReference>
<evidence type="ECO:0000259" key="10">
    <source>
        <dbReference type="Pfam" id="PF10502"/>
    </source>
</evidence>
<evidence type="ECO:0000256" key="5">
    <source>
        <dbReference type="ARBA" id="ARBA00022670"/>
    </source>
</evidence>
<dbReference type="InterPro" id="IPR019756">
    <property type="entry name" value="Pept_S26A_signal_pept_1_Ser-AS"/>
</dbReference>
<dbReference type="RefSeq" id="WP_049738880.1">
    <property type="nucleotide sequence ID" value="NZ_BJON01000015.1"/>
</dbReference>
<evidence type="ECO:0000256" key="2">
    <source>
        <dbReference type="ARBA" id="ARBA00004401"/>
    </source>
</evidence>
<evidence type="ECO:0000256" key="9">
    <source>
        <dbReference type="SAM" id="SignalP"/>
    </source>
</evidence>
<dbReference type="PRINTS" id="PR00727">
    <property type="entry name" value="LEADERPTASE"/>
</dbReference>
<evidence type="ECO:0000256" key="3">
    <source>
        <dbReference type="ARBA" id="ARBA00009370"/>
    </source>
</evidence>
<protein>
    <recommendedName>
        <fullName evidence="4 7">Signal peptidase I</fullName>
        <ecNumber evidence="4 7">3.4.21.89</ecNumber>
    </recommendedName>
</protein>
<keyword evidence="12" id="KW-1185">Reference proteome</keyword>
<accession>A0ABQ0TQN7</accession>
<dbReference type="EC" id="3.4.21.89" evidence="4 7"/>
<evidence type="ECO:0000256" key="6">
    <source>
        <dbReference type="ARBA" id="ARBA00022801"/>
    </source>
</evidence>
<comment type="catalytic activity">
    <reaction evidence="1 7">
        <text>Cleavage of hydrophobic, N-terminal signal or leader sequences from secreted and periplasmic proteins.</text>
        <dbReference type="EC" id="3.4.21.89"/>
    </reaction>
</comment>
<dbReference type="Proteomes" id="UP000319578">
    <property type="component" value="Unassembled WGS sequence"/>
</dbReference>
<dbReference type="PROSITE" id="PS00761">
    <property type="entry name" value="SPASE_I_3"/>
    <property type="match status" value="1"/>
</dbReference>
<evidence type="ECO:0000313" key="12">
    <source>
        <dbReference type="Proteomes" id="UP000319578"/>
    </source>
</evidence>
<gene>
    <name evidence="11" type="ORF">BRE01_38260</name>
</gene>
<dbReference type="PROSITE" id="PS00501">
    <property type="entry name" value="SPASE_I_1"/>
    <property type="match status" value="1"/>
</dbReference>
<dbReference type="Pfam" id="PF10502">
    <property type="entry name" value="Peptidase_S26"/>
    <property type="match status" value="1"/>
</dbReference>
<feature type="domain" description="Peptidase S26" evidence="10">
    <location>
        <begin position="27"/>
        <end position="161"/>
    </location>
</feature>
<keyword evidence="9" id="KW-0732">Signal</keyword>
<dbReference type="InterPro" id="IPR019758">
    <property type="entry name" value="Pept_S26A_signal_pept_1_CS"/>
</dbReference>
<name>A0ABQ0TQN7_9BACL</name>
<keyword evidence="6 7" id="KW-0378">Hydrolase</keyword>
<comment type="subcellular location">
    <subcellularLocation>
        <location evidence="2">Cell membrane</location>
        <topology evidence="2">Single-pass type II membrane protein</topology>
    </subcellularLocation>
    <subcellularLocation>
        <location evidence="8">Membrane</location>
        <topology evidence="8">Single-pass type II membrane protein</topology>
    </subcellularLocation>
</comment>
<proteinExistence type="inferred from homology"/>
<evidence type="ECO:0000256" key="7">
    <source>
        <dbReference type="RuleBase" id="RU003993"/>
    </source>
</evidence>
<comment type="caution">
    <text evidence="11">The sequence shown here is derived from an EMBL/GenBank/DDBJ whole genome shotgun (WGS) entry which is preliminary data.</text>
</comment>
<evidence type="ECO:0000256" key="4">
    <source>
        <dbReference type="ARBA" id="ARBA00013208"/>
    </source>
</evidence>
<dbReference type="Gene3D" id="2.10.109.10">
    <property type="entry name" value="Umud Fragment, subunit A"/>
    <property type="match status" value="1"/>
</dbReference>
<dbReference type="InterPro" id="IPR000223">
    <property type="entry name" value="Pept_S26A_signal_pept_1"/>
</dbReference>
<dbReference type="InterPro" id="IPR019757">
    <property type="entry name" value="Pept_S26A_signal_pept_1_Lys-AS"/>
</dbReference>
<evidence type="ECO:0000256" key="1">
    <source>
        <dbReference type="ARBA" id="ARBA00000677"/>
    </source>
</evidence>
<dbReference type="InterPro" id="IPR036286">
    <property type="entry name" value="LexA/Signal_pep-like_sf"/>
</dbReference>
<dbReference type="PANTHER" id="PTHR43390:SF1">
    <property type="entry name" value="CHLOROPLAST PROCESSING PEPTIDASE"/>
    <property type="match status" value="1"/>
</dbReference>
<dbReference type="PROSITE" id="PS00760">
    <property type="entry name" value="SPASE_I_2"/>
    <property type="match status" value="1"/>
</dbReference>
<dbReference type="SUPFAM" id="SSF51306">
    <property type="entry name" value="LexA/Signal peptidase"/>
    <property type="match status" value="1"/>
</dbReference>
<reference evidence="11 12" key="1">
    <citation type="submission" date="2019-06" db="EMBL/GenBank/DDBJ databases">
        <title>Whole genome shotgun sequence of Brevibacillus reuszeri NBRC 15719.</title>
        <authorList>
            <person name="Hosoyama A."/>
            <person name="Uohara A."/>
            <person name="Ohji S."/>
            <person name="Ichikawa N."/>
        </authorList>
    </citation>
    <scope>NUCLEOTIDE SEQUENCE [LARGE SCALE GENOMIC DNA]</scope>
    <source>
        <strain evidence="11 12">NBRC 15719</strain>
    </source>
</reference>
<evidence type="ECO:0000313" key="11">
    <source>
        <dbReference type="EMBL" id="GED70124.1"/>
    </source>
</evidence>